<dbReference type="EMBL" id="CAJPEV010002489">
    <property type="protein sequence ID" value="CAG0897082.1"/>
    <property type="molecule type" value="Genomic_DNA"/>
</dbReference>
<name>A0A7R9A941_9CRUS</name>
<dbReference type="InterPro" id="IPR033335">
    <property type="entry name" value="JUPITER"/>
</dbReference>
<comment type="subcellular location">
    <subcellularLocation>
        <location evidence="3">Cytoplasm</location>
        <location evidence="3">Cytoskeleton</location>
        <location evidence="3">Spindle</location>
    </subcellularLocation>
    <subcellularLocation>
        <location evidence="2">Nucleus</location>
    </subcellularLocation>
</comment>
<evidence type="ECO:0000256" key="1">
    <source>
        <dbReference type="ARBA" id="ARBA00003805"/>
    </source>
</evidence>
<evidence type="ECO:0000313" key="11">
    <source>
        <dbReference type="EMBL" id="CAD7249792.1"/>
    </source>
</evidence>
<sequence>MCVVLKPPGGASSNLFGEETPQEQTPRRVKNYMKSSIFGSEEDSVDSPASAKSRPRPGNDSVSQLFGGQESKSSRPVKNYLKSSIFAWDESDAGKKEKEKKEDEEEGKEKGNEGGGKLEQGDSVHDDAAPQVNTQVNGEVYQNGHGHGNGSINGDTNGYKTPPSEPSTPTSAAPGIQQRGRVPPGGFSSKLW</sequence>
<dbReference type="GO" id="GO:0005874">
    <property type="term" value="C:microtubule"/>
    <property type="evidence" value="ECO:0007669"/>
    <property type="project" value="UniProtKB-KW"/>
</dbReference>
<dbReference type="EMBL" id="LR902006">
    <property type="protein sequence ID" value="CAD7249792.1"/>
    <property type="molecule type" value="Genomic_DNA"/>
</dbReference>
<keyword evidence="8" id="KW-0493">Microtubule</keyword>
<evidence type="ECO:0000256" key="4">
    <source>
        <dbReference type="ARBA" id="ARBA00005344"/>
    </source>
</evidence>
<evidence type="ECO:0000256" key="9">
    <source>
        <dbReference type="ARBA" id="ARBA00023242"/>
    </source>
</evidence>
<organism evidence="11">
    <name type="scientific">Darwinula stevensoni</name>
    <dbReference type="NCBI Taxonomy" id="69355"/>
    <lineage>
        <taxon>Eukaryota</taxon>
        <taxon>Metazoa</taxon>
        <taxon>Ecdysozoa</taxon>
        <taxon>Arthropoda</taxon>
        <taxon>Crustacea</taxon>
        <taxon>Oligostraca</taxon>
        <taxon>Ostracoda</taxon>
        <taxon>Podocopa</taxon>
        <taxon>Podocopida</taxon>
        <taxon>Darwinulocopina</taxon>
        <taxon>Darwinuloidea</taxon>
        <taxon>Darwinulidae</taxon>
        <taxon>Darwinula</taxon>
    </lineage>
</organism>
<dbReference type="PANTHER" id="PTHR34930:SF2">
    <property type="entry name" value="MICROTUBULE-ASSOCIATED PROTEIN JUPITER"/>
    <property type="match status" value="1"/>
</dbReference>
<dbReference type="GO" id="GO:0005819">
    <property type="term" value="C:spindle"/>
    <property type="evidence" value="ECO:0007669"/>
    <property type="project" value="UniProtKB-SubCell"/>
</dbReference>
<keyword evidence="6" id="KW-0963">Cytoplasm</keyword>
<keyword evidence="12" id="KW-1185">Reference proteome</keyword>
<comment type="similarity">
    <text evidence="4">Belongs to the MAP Jupiter family.</text>
</comment>
<keyword evidence="7" id="KW-0597">Phosphoprotein</keyword>
<dbReference type="GO" id="GO:0005634">
    <property type="term" value="C:nucleus"/>
    <property type="evidence" value="ECO:0007669"/>
    <property type="project" value="UniProtKB-SubCell"/>
</dbReference>
<feature type="compositionally biased region" description="Basic and acidic residues" evidence="10">
    <location>
        <begin position="92"/>
        <end position="112"/>
    </location>
</feature>
<evidence type="ECO:0000256" key="10">
    <source>
        <dbReference type="SAM" id="MobiDB-lite"/>
    </source>
</evidence>
<dbReference type="PANTHER" id="PTHR34930">
    <property type="entry name" value="GEO05313P1"/>
    <property type="match status" value="1"/>
</dbReference>
<feature type="region of interest" description="Disordered" evidence="10">
    <location>
        <begin position="1"/>
        <end position="192"/>
    </location>
</feature>
<feature type="compositionally biased region" description="Polar residues" evidence="10">
    <location>
        <begin position="60"/>
        <end position="76"/>
    </location>
</feature>
<keyword evidence="9" id="KW-0539">Nucleus</keyword>
<feature type="compositionally biased region" description="Basic and acidic residues" evidence="10">
    <location>
        <begin position="119"/>
        <end position="128"/>
    </location>
</feature>
<evidence type="ECO:0000256" key="6">
    <source>
        <dbReference type="ARBA" id="ARBA00022490"/>
    </source>
</evidence>
<evidence type="ECO:0000256" key="8">
    <source>
        <dbReference type="ARBA" id="ARBA00022701"/>
    </source>
</evidence>
<evidence type="ECO:0000256" key="3">
    <source>
        <dbReference type="ARBA" id="ARBA00004186"/>
    </source>
</evidence>
<dbReference type="OrthoDB" id="6367565at2759"/>
<dbReference type="Proteomes" id="UP000677054">
    <property type="component" value="Unassembled WGS sequence"/>
</dbReference>
<accession>A0A7R9A941</accession>
<evidence type="ECO:0000256" key="5">
    <source>
        <dbReference type="ARBA" id="ARBA00021471"/>
    </source>
</evidence>
<evidence type="ECO:0000256" key="7">
    <source>
        <dbReference type="ARBA" id="ARBA00022553"/>
    </source>
</evidence>
<evidence type="ECO:0000256" key="2">
    <source>
        <dbReference type="ARBA" id="ARBA00004123"/>
    </source>
</evidence>
<proteinExistence type="inferred from homology"/>
<comment type="function">
    <text evidence="1">Binds to all microtubule populations.</text>
</comment>
<protein>
    <recommendedName>
        <fullName evidence="5">Microtubule-associated protein Jupiter</fullName>
    </recommendedName>
</protein>
<dbReference type="Pfam" id="PF17054">
    <property type="entry name" value="JUPITER"/>
    <property type="match status" value="1"/>
</dbReference>
<gene>
    <name evidence="11" type="ORF">DSTB1V02_LOCUS9579</name>
</gene>
<dbReference type="AlphaFoldDB" id="A0A7R9A941"/>
<reference evidence="11" key="1">
    <citation type="submission" date="2020-11" db="EMBL/GenBank/DDBJ databases">
        <authorList>
            <person name="Tran Van P."/>
        </authorList>
    </citation>
    <scope>NUCLEOTIDE SEQUENCE</scope>
</reference>
<evidence type="ECO:0000313" key="12">
    <source>
        <dbReference type="Proteomes" id="UP000677054"/>
    </source>
</evidence>